<dbReference type="RefSeq" id="WP_208340174.1">
    <property type="nucleotide sequence ID" value="NZ_CAWQFN010000605.1"/>
</dbReference>
<keyword evidence="2" id="KW-1185">Reference proteome</keyword>
<dbReference type="SUPFAM" id="SSF54427">
    <property type="entry name" value="NTF2-like"/>
    <property type="match status" value="1"/>
</dbReference>
<dbReference type="InterPro" id="IPR032710">
    <property type="entry name" value="NTF2-like_dom_sf"/>
</dbReference>
<dbReference type="Gene3D" id="3.10.450.50">
    <property type="match status" value="1"/>
</dbReference>
<reference evidence="2" key="1">
    <citation type="journal article" date="2021" name="Science">
        <title>Hunting the eagle killer: A cyanobacterial neurotoxin causes vacuolar myelinopathy.</title>
        <authorList>
            <person name="Breinlinger S."/>
            <person name="Phillips T.J."/>
            <person name="Haram B.N."/>
            <person name="Mares J."/>
            <person name="Martinez Yerena J.A."/>
            <person name="Hrouzek P."/>
            <person name="Sobotka R."/>
            <person name="Henderson W.M."/>
            <person name="Schmieder P."/>
            <person name="Williams S.M."/>
            <person name="Lauderdale J.D."/>
            <person name="Wilde H.D."/>
            <person name="Gerrin W."/>
            <person name="Kust A."/>
            <person name="Washington J.W."/>
            <person name="Wagner C."/>
            <person name="Geier B."/>
            <person name="Liebeke M."/>
            <person name="Enke H."/>
            <person name="Niedermeyer T.H.J."/>
            <person name="Wilde S.B."/>
        </authorList>
    </citation>
    <scope>NUCLEOTIDE SEQUENCE [LARGE SCALE GENOMIC DNA]</scope>
    <source>
        <strain evidence="2">Thurmond2011</strain>
    </source>
</reference>
<organism evidence="1 2">
    <name type="scientific">Aetokthonos hydrillicola Thurmond2011</name>
    <dbReference type="NCBI Taxonomy" id="2712845"/>
    <lineage>
        <taxon>Bacteria</taxon>
        <taxon>Bacillati</taxon>
        <taxon>Cyanobacteriota</taxon>
        <taxon>Cyanophyceae</taxon>
        <taxon>Nostocales</taxon>
        <taxon>Hapalosiphonaceae</taxon>
        <taxon>Aetokthonos</taxon>
    </lineage>
</organism>
<name>A0AAP5I8M2_9CYAN</name>
<proteinExistence type="predicted"/>
<protein>
    <submittedName>
        <fullName evidence="1">Nuclear transport factor 2 family protein</fullName>
    </submittedName>
</protein>
<evidence type="ECO:0000313" key="1">
    <source>
        <dbReference type="EMBL" id="MDR9896785.1"/>
    </source>
</evidence>
<accession>A0AAP5I8M2</accession>
<dbReference type="EMBL" id="JAALHA020000009">
    <property type="protein sequence ID" value="MDR9896785.1"/>
    <property type="molecule type" value="Genomic_DNA"/>
</dbReference>
<comment type="caution">
    <text evidence="1">The sequence shown here is derived from an EMBL/GenBank/DDBJ whole genome shotgun (WGS) entry which is preliminary data.</text>
</comment>
<gene>
    <name evidence="1" type="ORF">G7B40_019770</name>
</gene>
<dbReference type="Proteomes" id="UP000667802">
    <property type="component" value="Unassembled WGS sequence"/>
</dbReference>
<dbReference type="AlphaFoldDB" id="A0AAP5I8M2"/>
<sequence length="265" mass="29083">MRNLIQYISKTSTSRLLVLFFLAIGLAGGWKQAQAVTPQNPPPQLQNLLQQIDTAATQGNIKGVLQFYSPNFTQGDGLNLQTLEQALTSLRKRYPQLKYTTQLQSWRSEGNAIIADTVTTITGLPSASSQNQTLTSTITSRQRIAGGKIVHQDIQAERTQITSGAKPPHVEIKLPQQVKVGEQYNFDAILQEPLGEDYLLGAALEEPVQANRYLNPTPVNLELLTSGGLFKIGHAPATPGSQWLSAVIMRPEGMIMITQRLQVVK</sequence>
<evidence type="ECO:0000313" key="2">
    <source>
        <dbReference type="Proteomes" id="UP000667802"/>
    </source>
</evidence>